<keyword evidence="1" id="KW-0472">Membrane</keyword>
<proteinExistence type="predicted"/>
<dbReference type="GeneID" id="36339800"/>
<feature type="transmembrane region" description="Helical" evidence="1">
    <location>
        <begin position="207"/>
        <end position="229"/>
    </location>
</feature>
<protein>
    <submittedName>
        <fullName evidence="2">Uncharacterized protein</fullName>
    </submittedName>
</protein>
<keyword evidence="1" id="KW-1133">Transmembrane helix</keyword>
<gene>
    <name evidence="2" type="ORF">EGR_04085</name>
</gene>
<dbReference type="AlphaFoldDB" id="W6URU5"/>
<keyword evidence="3" id="KW-1185">Reference proteome</keyword>
<dbReference type="Proteomes" id="UP000019149">
    <property type="component" value="Unassembled WGS sequence"/>
</dbReference>
<dbReference type="RefSeq" id="XP_024352248.1">
    <property type="nucleotide sequence ID" value="XM_024493334.1"/>
</dbReference>
<keyword evidence="1" id="KW-0812">Transmembrane</keyword>
<evidence type="ECO:0000313" key="2">
    <source>
        <dbReference type="EMBL" id="EUB61052.1"/>
    </source>
</evidence>
<dbReference type="EMBL" id="APAU02000024">
    <property type="protein sequence ID" value="EUB61052.1"/>
    <property type="molecule type" value="Genomic_DNA"/>
</dbReference>
<name>W6URU5_ECHGR</name>
<organism evidence="2 3">
    <name type="scientific">Echinococcus granulosus</name>
    <name type="common">Hydatid tapeworm</name>
    <dbReference type="NCBI Taxonomy" id="6210"/>
    <lineage>
        <taxon>Eukaryota</taxon>
        <taxon>Metazoa</taxon>
        <taxon>Spiralia</taxon>
        <taxon>Lophotrochozoa</taxon>
        <taxon>Platyhelminthes</taxon>
        <taxon>Cestoda</taxon>
        <taxon>Eucestoda</taxon>
        <taxon>Cyclophyllidea</taxon>
        <taxon>Taeniidae</taxon>
        <taxon>Echinococcus</taxon>
        <taxon>Echinococcus granulosus group</taxon>
    </lineage>
</organism>
<evidence type="ECO:0000256" key="1">
    <source>
        <dbReference type="SAM" id="Phobius"/>
    </source>
</evidence>
<sequence>MCLFYEKKVEATLSQYPSASKPETQYCPEQPNIYKFKNPFDYLYLRVRFAFKLCFAFVLQQRRHELKAIRQEKVKCFLKEGFYPFSVNMKQKWLMKRFTFKWNTLNNQNGGIFFLKSNVVFKKAMFYNNLLKFNSRAKKQKIIVNLGGKDRRFYTGGISTKPLFCQERIGLWSVVLFLSTSKTHEEAFTAVVYCLLHEKIPRTYLPLTLQSVNAITCGLIVFLCIIMIINKDFACLIVLQENIPNYFRQIQHHLFFLPSLHHKVRIGQMRLCEGFLLRLSFIESGFLIPTELNGKSKNETTFWKWELTSFNFE</sequence>
<reference evidence="2 3" key="1">
    <citation type="journal article" date="2013" name="Nat. Genet.">
        <title>The genome of the hydatid tapeworm Echinococcus granulosus.</title>
        <authorList>
            <person name="Zheng H."/>
            <person name="Zhang W."/>
            <person name="Zhang L."/>
            <person name="Zhang Z."/>
            <person name="Li J."/>
            <person name="Lu G."/>
            <person name="Zhu Y."/>
            <person name="Wang Y."/>
            <person name="Huang Y."/>
            <person name="Liu J."/>
            <person name="Kang H."/>
            <person name="Chen J."/>
            <person name="Wang L."/>
            <person name="Chen A."/>
            <person name="Yu S."/>
            <person name="Gao Z."/>
            <person name="Jin L."/>
            <person name="Gu W."/>
            <person name="Wang Z."/>
            <person name="Zhao L."/>
            <person name="Shi B."/>
            <person name="Wen H."/>
            <person name="Lin R."/>
            <person name="Jones M.K."/>
            <person name="Brejova B."/>
            <person name="Vinar T."/>
            <person name="Zhao G."/>
            <person name="McManus D.P."/>
            <person name="Chen Z."/>
            <person name="Zhou Y."/>
            <person name="Wang S."/>
        </authorList>
    </citation>
    <scope>NUCLEOTIDE SEQUENCE [LARGE SCALE GENOMIC DNA]</scope>
</reference>
<accession>W6URU5</accession>
<comment type="caution">
    <text evidence="2">The sequence shown here is derived from an EMBL/GenBank/DDBJ whole genome shotgun (WGS) entry which is preliminary data.</text>
</comment>
<dbReference type="CTD" id="36339800"/>
<dbReference type="KEGG" id="egl:EGR_04085"/>
<evidence type="ECO:0000313" key="3">
    <source>
        <dbReference type="Proteomes" id="UP000019149"/>
    </source>
</evidence>